<dbReference type="AlphaFoldDB" id="A0A6G5RG32"/>
<feature type="region of interest" description="Disordered" evidence="1">
    <location>
        <begin position="1"/>
        <end position="22"/>
    </location>
</feature>
<reference evidence="2 3" key="1">
    <citation type="submission" date="2017-06" db="EMBL/GenBank/DDBJ databases">
        <title>Complete Genome Sequence of Streptomyces hawaiiensis NRRL 15010 and insights into acyldepsipeptides biosynthesis.</title>
        <authorList>
            <person name="Mariita R.M."/>
            <person name="Sello J.K."/>
        </authorList>
    </citation>
    <scope>NUCLEOTIDE SEQUENCE [LARGE SCALE GENOMIC DNA]</scope>
    <source>
        <strain evidence="2 3">ATCC 12236</strain>
    </source>
</reference>
<dbReference type="Proteomes" id="UP000495940">
    <property type="component" value="Chromosome"/>
</dbReference>
<proteinExistence type="predicted"/>
<dbReference type="KEGG" id="shaw:CEB94_19000"/>
<dbReference type="SFLD" id="SFLDS00003">
    <property type="entry name" value="Haloacid_Dehalogenase"/>
    <property type="match status" value="1"/>
</dbReference>
<dbReference type="SUPFAM" id="SSF56784">
    <property type="entry name" value="HAD-like"/>
    <property type="match status" value="1"/>
</dbReference>
<organism evidence="2 3">
    <name type="scientific">Streptomyces hawaiiensis</name>
    <dbReference type="NCBI Taxonomy" id="67305"/>
    <lineage>
        <taxon>Bacteria</taxon>
        <taxon>Bacillati</taxon>
        <taxon>Actinomycetota</taxon>
        <taxon>Actinomycetes</taxon>
        <taxon>Kitasatosporales</taxon>
        <taxon>Streptomycetaceae</taxon>
        <taxon>Streptomyces</taxon>
    </lineage>
</organism>
<accession>A0A6G5RG32</accession>
<dbReference type="SFLD" id="SFLDG01129">
    <property type="entry name" value="C1.5:_HAD__Beta-PGM__Phosphata"/>
    <property type="match status" value="1"/>
</dbReference>
<dbReference type="EMBL" id="CP021978">
    <property type="protein sequence ID" value="QCD56716.1"/>
    <property type="molecule type" value="Genomic_DNA"/>
</dbReference>
<evidence type="ECO:0000313" key="3">
    <source>
        <dbReference type="Proteomes" id="UP000495940"/>
    </source>
</evidence>
<dbReference type="GO" id="GO:0006281">
    <property type="term" value="P:DNA repair"/>
    <property type="evidence" value="ECO:0007669"/>
    <property type="project" value="TreeGrafter"/>
</dbReference>
<dbReference type="GO" id="GO:0008967">
    <property type="term" value="F:phosphoglycolate phosphatase activity"/>
    <property type="evidence" value="ECO:0007669"/>
    <property type="project" value="TreeGrafter"/>
</dbReference>
<dbReference type="InterPro" id="IPR006439">
    <property type="entry name" value="HAD-SF_hydro_IA"/>
</dbReference>
<dbReference type="InterPro" id="IPR036412">
    <property type="entry name" value="HAD-like_sf"/>
</dbReference>
<dbReference type="NCBIfam" id="TIGR01549">
    <property type="entry name" value="HAD-SF-IA-v1"/>
    <property type="match status" value="1"/>
</dbReference>
<evidence type="ECO:0000256" key="1">
    <source>
        <dbReference type="SAM" id="MobiDB-lite"/>
    </source>
</evidence>
<protein>
    <submittedName>
        <fullName evidence="2">HAD family hydrolase</fullName>
    </submittedName>
</protein>
<dbReference type="CDD" id="cd01427">
    <property type="entry name" value="HAD_like"/>
    <property type="match status" value="1"/>
</dbReference>
<sequence length="264" mass="29003">MVQRPLGNHHDGPDTLLVTPDTTQTGAVHFETENDPNRLRNLIRHARVVLWDFDGPICRLFAGHSAERVASDLVAWLESRGLHGLLTDTERESLDPQVVLRAVDRRHPGSDLVAELEERLTQDELRAASSAWPTAYADPLIRTWTAVGSRLAITTNNSPRVARKYLESRGLVACFAPHVYGRTQELRHLKPDPHCLNRALSAMGAAPGDALMIGDTPSDLEAAERAGVPFLGYARNERKAKVLRDAGAGTVLVSLAPLLELLRT</sequence>
<dbReference type="GO" id="GO:0005829">
    <property type="term" value="C:cytosol"/>
    <property type="evidence" value="ECO:0007669"/>
    <property type="project" value="TreeGrafter"/>
</dbReference>
<dbReference type="PANTHER" id="PTHR43434:SF1">
    <property type="entry name" value="PHOSPHOGLYCOLATE PHOSPHATASE"/>
    <property type="match status" value="1"/>
</dbReference>
<dbReference type="InterPro" id="IPR023214">
    <property type="entry name" value="HAD_sf"/>
</dbReference>
<dbReference type="InterPro" id="IPR050155">
    <property type="entry name" value="HAD-like_hydrolase_sf"/>
</dbReference>
<dbReference type="Gene3D" id="3.40.50.1000">
    <property type="entry name" value="HAD superfamily/HAD-like"/>
    <property type="match status" value="1"/>
</dbReference>
<keyword evidence="2" id="KW-0378">Hydrolase</keyword>
<name>A0A6G5RG32_9ACTN</name>
<gene>
    <name evidence="2" type="ORF">CEB94_19000</name>
</gene>
<evidence type="ECO:0000313" key="2">
    <source>
        <dbReference type="EMBL" id="QCD56716.1"/>
    </source>
</evidence>
<keyword evidence="3" id="KW-1185">Reference proteome</keyword>
<dbReference type="PANTHER" id="PTHR43434">
    <property type="entry name" value="PHOSPHOGLYCOLATE PHOSPHATASE"/>
    <property type="match status" value="1"/>
</dbReference>
<dbReference type="Pfam" id="PF00702">
    <property type="entry name" value="Hydrolase"/>
    <property type="match status" value="1"/>
</dbReference>